<proteinExistence type="predicted"/>
<protein>
    <recommendedName>
        <fullName evidence="3">GNAT family N-acetyltransferase</fullName>
    </recommendedName>
</protein>
<dbReference type="RefSeq" id="WP_336586048.1">
    <property type="nucleotide sequence ID" value="NZ_JBBAXC010000004.1"/>
</dbReference>
<evidence type="ECO:0000313" key="1">
    <source>
        <dbReference type="EMBL" id="MEI5906610.1"/>
    </source>
</evidence>
<keyword evidence="2" id="KW-1185">Reference proteome</keyword>
<evidence type="ECO:0000313" key="2">
    <source>
        <dbReference type="Proteomes" id="UP001312865"/>
    </source>
</evidence>
<dbReference type="Proteomes" id="UP001312865">
    <property type="component" value="Unassembled WGS sequence"/>
</dbReference>
<accession>A0ABU8HBF3</accession>
<reference evidence="1 2" key="1">
    <citation type="journal article" date="2018" name="J. Microbiol.">
        <title>Bacillus spongiae sp. nov., isolated from sponge of Jeju Island.</title>
        <authorList>
            <person name="Lee G.E."/>
            <person name="Im W.T."/>
            <person name="Park J.S."/>
        </authorList>
    </citation>
    <scope>NUCLEOTIDE SEQUENCE [LARGE SCALE GENOMIC DNA]</scope>
    <source>
        <strain evidence="1 2">135PIL107-10</strain>
    </source>
</reference>
<evidence type="ECO:0008006" key="3">
    <source>
        <dbReference type="Google" id="ProtNLM"/>
    </source>
</evidence>
<dbReference type="EMBL" id="JBBAXC010000004">
    <property type="protein sequence ID" value="MEI5906610.1"/>
    <property type="molecule type" value="Genomic_DNA"/>
</dbReference>
<gene>
    <name evidence="1" type="ORF">WAK64_06010</name>
</gene>
<sequence>MKSTNEVRVRKSTKEDLVSLMELDNIILNEKNTPVPVIWTSVEDFSKQSPADGILIKKIILI</sequence>
<organism evidence="1 2">
    <name type="scientific">Bacillus spongiae</name>
    <dbReference type="NCBI Taxonomy" id="2683610"/>
    <lineage>
        <taxon>Bacteria</taxon>
        <taxon>Bacillati</taxon>
        <taxon>Bacillota</taxon>
        <taxon>Bacilli</taxon>
        <taxon>Bacillales</taxon>
        <taxon>Bacillaceae</taxon>
        <taxon>Bacillus</taxon>
    </lineage>
</organism>
<name>A0ABU8HBF3_9BACI</name>
<comment type="caution">
    <text evidence="1">The sequence shown here is derived from an EMBL/GenBank/DDBJ whole genome shotgun (WGS) entry which is preliminary data.</text>
</comment>